<comment type="caution">
    <text evidence="5">The sequence shown here is derived from an EMBL/GenBank/DDBJ whole genome shotgun (WGS) entry which is preliminary data.</text>
</comment>
<dbReference type="GO" id="GO:0043565">
    <property type="term" value="F:sequence-specific DNA binding"/>
    <property type="evidence" value="ECO:0007669"/>
    <property type="project" value="InterPro"/>
</dbReference>
<evidence type="ECO:0000256" key="1">
    <source>
        <dbReference type="ARBA" id="ARBA00023015"/>
    </source>
</evidence>
<reference evidence="5 6" key="1">
    <citation type="submission" date="2018-09" db="EMBL/GenBank/DDBJ databases">
        <authorList>
            <person name="Zhu H."/>
        </authorList>
    </citation>
    <scope>NUCLEOTIDE SEQUENCE [LARGE SCALE GENOMIC DNA]</scope>
    <source>
        <strain evidence="5 6">K2R10-39</strain>
    </source>
</reference>
<accession>A0A418WZ99</accession>
<dbReference type="SMART" id="SM00342">
    <property type="entry name" value="HTH_ARAC"/>
    <property type="match status" value="1"/>
</dbReference>
<evidence type="ECO:0000313" key="5">
    <source>
        <dbReference type="EMBL" id="RJG05405.1"/>
    </source>
</evidence>
<proteinExistence type="predicted"/>
<dbReference type="AlphaFoldDB" id="A0A418WZ99"/>
<dbReference type="InterPro" id="IPR018060">
    <property type="entry name" value="HTH_AraC"/>
</dbReference>
<evidence type="ECO:0000313" key="6">
    <source>
        <dbReference type="Proteomes" id="UP000285190"/>
    </source>
</evidence>
<dbReference type="InterPro" id="IPR050204">
    <property type="entry name" value="AraC_XylS_family_regulators"/>
</dbReference>
<name>A0A418WZ99_9BURK</name>
<keyword evidence="1" id="KW-0805">Transcription regulation</keyword>
<dbReference type="PANTHER" id="PTHR46796">
    <property type="entry name" value="HTH-TYPE TRANSCRIPTIONAL ACTIVATOR RHAS-RELATED"/>
    <property type="match status" value="1"/>
</dbReference>
<dbReference type="PANTHER" id="PTHR46796:SF2">
    <property type="entry name" value="TRANSCRIPTIONAL REGULATORY PROTEIN"/>
    <property type="match status" value="1"/>
</dbReference>
<dbReference type="PROSITE" id="PS01124">
    <property type="entry name" value="HTH_ARAC_FAMILY_2"/>
    <property type="match status" value="1"/>
</dbReference>
<feature type="domain" description="HTH araC/xylS-type" evidence="4">
    <location>
        <begin position="146"/>
        <end position="243"/>
    </location>
</feature>
<gene>
    <name evidence="5" type="ORF">D3870_04645</name>
</gene>
<sequence>MSLRRSSLFLWHGRALVVGPGIDSTPHAHFAAQLTLALERPFRARLDVQQAWIETDAAIFAPNSAHQLDCGGGMLAHLFIELPLSIGSVLNAQYHCLQEFMPVREALAAAQQGRLDMDAAQLAAQQWIASALPDAAMPCGYDPRITRSLDWIAAHPGAPVSGELLASIVHLSESRFTHLFRQQTGLSLSRYLLWARLLDGVAAVARGESMTAAAHSAGFSDLAHMSRTFRGTFGVVPSELHKMTIAFKQTQ</sequence>
<keyword evidence="2" id="KW-0238">DNA-binding</keyword>
<dbReference type="EMBL" id="QYUN01000002">
    <property type="protein sequence ID" value="RJG05405.1"/>
    <property type="molecule type" value="Genomic_DNA"/>
</dbReference>
<dbReference type="RefSeq" id="WP_119737071.1">
    <property type="nucleotide sequence ID" value="NZ_QYUN01000002.1"/>
</dbReference>
<dbReference type="Pfam" id="PF12833">
    <property type="entry name" value="HTH_18"/>
    <property type="match status" value="1"/>
</dbReference>
<protein>
    <submittedName>
        <fullName evidence="5">AraC family transcriptional regulator</fullName>
    </submittedName>
</protein>
<keyword evidence="6" id="KW-1185">Reference proteome</keyword>
<dbReference type="SUPFAM" id="SSF46689">
    <property type="entry name" value="Homeodomain-like"/>
    <property type="match status" value="2"/>
</dbReference>
<evidence type="ECO:0000256" key="3">
    <source>
        <dbReference type="ARBA" id="ARBA00023163"/>
    </source>
</evidence>
<keyword evidence="3" id="KW-0804">Transcription</keyword>
<dbReference type="InterPro" id="IPR009057">
    <property type="entry name" value="Homeodomain-like_sf"/>
</dbReference>
<evidence type="ECO:0000256" key="2">
    <source>
        <dbReference type="ARBA" id="ARBA00023125"/>
    </source>
</evidence>
<dbReference type="GO" id="GO:0003700">
    <property type="term" value="F:DNA-binding transcription factor activity"/>
    <property type="evidence" value="ECO:0007669"/>
    <property type="project" value="InterPro"/>
</dbReference>
<evidence type="ECO:0000259" key="4">
    <source>
        <dbReference type="PROSITE" id="PS01124"/>
    </source>
</evidence>
<organism evidence="5 6">
    <name type="scientific">Noviherbaspirillum cavernae</name>
    <dbReference type="NCBI Taxonomy" id="2320862"/>
    <lineage>
        <taxon>Bacteria</taxon>
        <taxon>Pseudomonadati</taxon>
        <taxon>Pseudomonadota</taxon>
        <taxon>Betaproteobacteria</taxon>
        <taxon>Burkholderiales</taxon>
        <taxon>Oxalobacteraceae</taxon>
        <taxon>Noviherbaspirillum</taxon>
    </lineage>
</organism>
<dbReference type="Proteomes" id="UP000285190">
    <property type="component" value="Unassembled WGS sequence"/>
</dbReference>
<dbReference type="OrthoDB" id="9816344at2"/>
<dbReference type="Gene3D" id="1.10.10.60">
    <property type="entry name" value="Homeodomain-like"/>
    <property type="match status" value="1"/>
</dbReference>